<evidence type="ECO:0000256" key="4">
    <source>
        <dbReference type="ARBA" id="ARBA00023004"/>
    </source>
</evidence>
<dbReference type="InterPro" id="IPR033756">
    <property type="entry name" value="YlxH/NBP35"/>
</dbReference>
<comment type="similarity">
    <text evidence="8">Belongs to the Mrp/NBP35 ATP-binding proteins family.</text>
</comment>
<keyword evidence="8" id="KW-0378">Hydrolase</keyword>
<protein>
    <recommendedName>
        <fullName evidence="7 8">Iron-sulfur cluster carrier protein</fullName>
    </recommendedName>
</protein>
<evidence type="ECO:0000256" key="3">
    <source>
        <dbReference type="ARBA" id="ARBA00022840"/>
    </source>
</evidence>
<dbReference type="PANTHER" id="PTHR23264">
    <property type="entry name" value="NUCLEOTIDE-BINDING PROTEIN NBP35 YEAST -RELATED"/>
    <property type="match status" value="1"/>
</dbReference>
<feature type="compositionally biased region" description="Basic and acidic residues" evidence="9">
    <location>
        <begin position="1"/>
        <end position="17"/>
    </location>
</feature>
<comment type="function">
    <text evidence="6 8">Binds and transfers iron-sulfur (Fe-S) clusters to target apoproteins. Can hydrolyze ATP.</text>
</comment>
<dbReference type="EMBL" id="MT631578">
    <property type="protein sequence ID" value="QNO54408.1"/>
    <property type="molecule type" value="Genomic_DNA"/>
</dbReference>
<name>A0A7G9Z2C4_9EURY</name>
<dbReference type="Gene3D" id="3.40.50.300">
    <property type="entry name" value="P-loop containing nucleotide triphosphate hydrolases"/>
    <property type="match status" value="1"/>
</dbReference>
<dbReference type="GO" id="GO:0016226">
    <property type="term" value="P:iron-sulfur cluster assembly"/>
    <property type="evidence" value="ECO:0007669"/>
    <property type="project" value="InterPro"/>
</dbReference>
<keyword evidence="3 8" id="KW-0067">ATP-binding</keyword>
<dbReference type="GO" id="GO:0016887">
    <property type="term" value="F:ATP hydrolysis activity"/>
    <property type="evidence" value="ECO:0007669"/>
    <property type="project" value="UniProtKB-UniRule"/>
</dbReference>
<accession>A0A7G9Z2C4</accession>
<keyword evidence="1 8" id="KW-0479">Metal-binding</keyword>
<dbReference type="GO" id="GO:0005524">
    <property type="term" value="F:ATP binding"/>
    <property type="evidence" value="ECO:0007669"/>
    <property type="project" value="UniProtKB-UniRule"/>
</dbReference>
<gene>
    <name evidence="10" type="ORF">JEICAKEA_00018</name>
</gene>
<dbReference type="PROSITE" id="PS01215">
    <property type="entry name" value="MRP"/>
    <property type="match status" value="1"/>
</dbReference>
<keyword evidence="4 8" id="KW-0408">Iron</keyword>
<evidence type="ECO:0000256" key="5">
    <source>
        <dbReference type="ARBA" id="ARBA00023014"/>
    </source>
</evidence>
<dbReference type="InterPro" id="IPR019591">
    <property type="entry name" value="Mrp/NBP35_ATP-bd"/>
</dbReference>
<dbReference type="GO" id="GO:0046872">
    <property type="term" value="F:metal ion binding"/>
    <property type="evidence" value="ECO:0007669"/>
    <property type="project" value="UniProtKB-KW"/>
</dbReference>
<dbReference type="GO" id="GO:0005829">
    <property type="term" value="C:cytosol"/>
    <property type="evidence" value="ECO:0007669"/>
    <property type="project" value="TreeGrafter"/>
</dbReference>
<evidence type="ECO:0000256" key="6">
    <source>
        <dbReference type="ARBA" id="ARBA00058094"/>
    </source>
</evidence>
<dbReference type="CDD" id="cd02037">
    <property type="entry name" value="Mrp_NBP35"/>
    <property type="match status" value="1"/>
</dbReference>
<sequence>MDEGKEEERKRGMKEEAEAVDTSMRRVKHKVMVMSGKGGVGKTTVAANLAFALAMSGLDVGLMDADIHGPDIPKILGIEDKRPETSGEKMSPILVTPRLKAMSIGFLLPDRDSPIIWRGPMKMNAIRQFLSDVDWGELDYMIVDLPPGTGDEPLSVAQLIKDVDGAIIVTTPQDLALLDSRKAVNFSGVLKVPVIGIIENMSGFVCPYCGKETNIFKYGGGERAAAELGVPFLGRVPLDPEMVEAADSGTPFVMQKESKVKDAFGQIVENVQAFVEGKEEKK</sequence>
<feature type="region of interest" description="Disordered" evidence="9">
    <location>
        <begin position="1"/>
        <end position="22"/>
    </location>
</feature>
<dbReference type="GO" id="GO:0140663">
    <property type="term" value="F:ATP-dependent FeS chaperone activity"/>
    <property type="evidence" value="ECO:0007669"/>
    <property type="project" value="InterPro"/>
</dbReference>
<evidence type="ECO:0000256" key="2">
    <source>
        <dbReference type="ARBA" id="ARBA00022741"/>
    </source>
</evidence>
<evidence type="ECO:0000256" key="1">
    <source>
        <dbReference type="ARBA" id="ARBA00022723"/>
    </source>
</evidence>
<feature type="binding site" evidence="8">
    <location>
        <begin position="36"/>
        <end position="43"/>
    </location>
    <ligand>
        <name>ATP</name>
        <dbReference type="ChEBI" id="CHEBI:30616"/>
    </ligand>
</feature>
<comment type="subunit">
    <text evidence="8">Homodimer.</text>
</comment>
<evidence type="ECO:0000256" key="7">
    <source>
        <dbReference type="ARBA" id="ARBA00074706"/>
    </source>
</evidence>
<dbReference type="HAMAP" id="MF_02040">
    <property type="entry name" value="Mrp_NBP35"/>
    <property type="match status" value="1"/>
</dbReference>
<keyword evidence="5 8" id="KW-0411">Iron-sulfur</keyword>
<evidence type="ECO:0000313" key="10">
    <source>
        <dbReference type="EMBL" id="QNO54408.1"/>
    </source>
</evidence>
<evidence type="ECO:0000256" key="8">
    <source>
        <dbReference type="HAMAP-Rule" id="MF_02040"/>
    </source>
</evidence>
<reference evidence="10" key="1">
    <citation type="submission" date="2020-06" db="EMBL/GenBank/DDBJ databases">
        <title>Unique genomic features of the anaerobic methanotrophic archaea.</title>
        <authorList>
            <person name="Chadwick G.L."/>
            <person name="Skennerton C.T."/>
            <person name="Laso-Perez R."/>
            <person name="Leu A.O."/>
            <person name="Speth D.R."/>
            <person name="Yu H."/>
            <person name="Morgan-Lang C."/>
            <person name="Hatzenpichler R."/>
            <person name="Goudeau D."/>
            <person name="Malmstrom R."/>
            <person name="Brazelton W.J."/>
            <person name="Woyke T."/>
            <person name="Hallam S.J."/>
            <person name="Tyson G.W."/>
            <person name="Wegener G."/>
            <person name="Boetius A."/>
            <person name="Orphan V."/>
        </authorList>
    </citation>
    <scope>NUCLEOTIDE SEQUENCE</scope>
</reference>
<dbReference type="GO" id="GO:0051536">
    <property type="term" value="F:iron-sulfur cluster binding"/>
    <property type="evidence" value="ECO:0007669"/>
    <property type="project" value="UniProtKB-UniRule"/>
</dbReference>
<keyword evidence="2 8" id="KW-0547">Nucleotide-binding</keyword>
<dbReference type="InterPro" id="IPR000808">
    <property type="entry name" value="Mrp-like_CS"/>
</dbReference>
<dbReference type="SUPFAM" id="SSF52540">
    <property type="entry name" value="P-loop containing nucleoside triphosphate hydrolases"/>
    <property type="match status" value="1"/>
</dbReference>
<evidence type="ECO:0000256" key="9">
    <source>
        <dbReference type="SAM" id="MobiDB-lite"/>
    </source>
</evidence>
<organism evidence="10">
    <name type="scientific">Candidatus Methanophaga sp. ANME-1 ERB7</name>
    <dbReference type="NCBI Taxonomy" id="2759913"/>
    <lineage>
        <taxon>Archaea</taxon>
        <taxon>Methanobacteriati</taxon>
        <taxon>Methanobacteriota</taxon>
        <taxon>Stenosarchaea group</taxon>
        <taxon>Methanomicrobia</taxon>
        <taxon>Candidatus Methanophagales</taxon>
        <taxon>Candidatus Methanophagaceae</taxon>
        <taxon>Candidatus Methanophaga</taxon>
    </lineage>
</organism>
<dbReference type="Pfam" id="PF10609">
    <property type="entry name" value="ParA"/>
    <property type="match status" value="1"/>
</dbReference>
<proteinExistence type="inferred from homology"/>
<dbReference type="AlphaFoldDB" id="A0A7G9Z2C4"/>
<dbReference type="InterPro" id="IPR027417">
    <property type="entry name" value="P-loop_NTPase"/>
</dbReference>
<dbReference type="PANTHER" id="PTHR23264:SF19">
    <property type="entry name" value="CYTOSOLIC FE-S CLUSTER ASSEMBLY FACTOR NUBP2"/>
    <property type="match status" value="1"/>
</dbReference>
<dbReference type="FunFam" id="3.40.50.300:FF:001119">
    <property type="entry name" value="Iron-sulfur cluster carrier protein"/>
    <property type="match status" value="1"/>
</dbReference>